<feature type="compositionally biased region" description="Polar residues" evidence="1">
    <location>
        <begin position="50"/>
        <end position="63"/>
    </location>
</feature>
<accession>A0ABU9IG25</accession>
<dbReference type="Pfam" id="PF04151">
    <property type="entry name" value="PPC"/>
    <property type="match status" value="2"/>
</dbReference>
<keyword evidence="2" id="KW-0732">Signal</keyword>
<gene>
    <name evidence="5" type="ORF">AAEO60_11890</name>
</gene>
<dbReference type="Pfam" id="PF00656">
    <property type="entry name" value="Peptidase_C14"/>
    <property type="match status" value="1"/>
</dbReference>
<feature type="chain" id="PRO_5046120502" evidence="2">
    <location>
        <begin position="22"/>
        <end position="544"/>
    </location>
</feature>
<feature type="domain" description="Peptidase C-terminal archaeal/bacterial" evidence="4">
    <location>
        <begin position="74"/>
        <end position="139"/>
    </location>
</feature>
<evidence type="ECO:0000256" key="1">
    <source>
        <dbReference type="SAM" id="MobiDB-lite"/>
    </source>
</evidence>
<dbReference type="InterPro" id="IPR018247">
    <property type="entry name" value="EF_Hand_1_Ca_BS"/>
</dbReference>
<dbReference type="SUPFAM" id="SSF52129">
    <property type="entry name" value="Caspase-like"/>
    <property type="match status" value="1"/>
</dbReference>
<reference evidence="5 6" key="1">
    <citation type="submission" date="2024-04" db="EMBL/GenBank/DDBJ databases">
        <title>Aurantiacibacter sp. DGU6 16S ribosomal RNA gene Genome sequencing and assembly.</title>
        <authorList>
            <person name="Park S."/>
        </authorList>
    </citation>
    <scope>NUCLEOTIDE SEQUENCE [LARGE SCALE GENOMIC DNA]</scope>
    <source>
        <strain evidence="5 6">DGU6</strain>
    </source>
</reference>
<organism evidence="5 6">
    <name type="scientific">Aurantiacibacter gilvus</name>
    <dbReference type="NCBI Taxonomy" id="3139141"/>
    <lineage>
        <taxon>Bacteria</taxon>
        <taxon>Pseudomonadati</taxon>
        <taxon>Pseudomonadota</taxon>
        <taxon>Alphaproteobacteria</taxon>
        <taxon>Sphingomonadales</taxon>
        <taxon>Erythrobacteraceae</taxon>
        <taxon>Aurantiacibacter</taxon>
    </lineage>
</organism>
<dbReference type="InterPro" id="IPR029030">
    <property type="entry name" value="Caspase-like_dom_sf"/>
</dbReference>
<feature type="signal peptide" evidence="2">
    <location>
        <begin position="1"/>
        <end position="21"/>
    </location>
</feature>
<sequence>MFKRVLLSGAGVIALAGAAFAVATPIGSAGEVFASAEAETGKTDGKQNRKPTASTSGELTLGQSVTRDLQRGQHTFTLEAETGQRLRVSLSSDDFDTVLRVTGPDGFSVENDDEPGGTLNSLIDTSLPASGTYRVTVSSYGNQGGGTYRLAAIDTLNPVPAGAEVRTLPFGQSVNGALARSDATSLSGQNVDYYRFIGSAGQRVTFDVESDRIDTFLTIYLPDGSIEENDDRGGLEDTNSSLSITLPIDGTYTVAASSYARGESGPYTVSTREADPSIRTVRPSSGQAQVFALSVGVSEYERISVLTRTDEDALRVNAALRANGMLAPQSVTLIDEEATRANFRRHLTEMTQAMGTDDTLLIFFSGHGDKVENMDTERDGSAETIELFDDALFDYELAEMLGDFDGRLLLVIDACFAGGFDQVIDQRDERMGIFSSDADTLSLVAQGDKAGGYISVLFRQALEGAADMDGDRAIAAGELGEYMRREFYRMVLETPLATDAEDFRDHQVAGFQHIIVDRGGDGMPFQQVLMNYDSAGTRTVARAN</sequence>
<comment type="caution">
    <text evidence="5">The sequence shown here is derived from an EMBL/GenBank/DDBJ whole genome shotgun (WGS) entry which is preliminary data.</text>
</comment>
<evidence type="ECO:0000313" key="6">
    <source>
        <dbReference type="Proteomes" id="UP001497045"/>
    </source>
</evidence>
<feature type="domain" description="Peptidase C14 caspase" evidence="3">
    <location>
        <begin position="291"/>
        <end position="429"/>
    </location>
</feature>
<dbReference type="Gene3D" id="3.40.50.1460">
    <property type="match status" value="1"/>
</dbReference>
<name>A0ABU9IG25_9SPHN</name>
<evidence type="ECO:0000256" key="2">
    <source>
        <dbReference type="SAM" id="SignalP"/>
    </source>
</evidence>
<protein>
    <submittedName>
        <fullName evidence="5">Pre-peptidase C-terminal domain-containing protein</fullName>
    </submittedName>
</protein>
<proteinExistence type="predicted"/>
<dbReference type="EMBL" id="JBBYHV010000002">
    <property type="protein sequence ID" value="MEL1251368.1"/>
    <property type="molecule type" value="Genomic_DNA"/>
</dbReference>
<dbReference type="InterPro" id="IPR011600">
    <property type="entry name" value="Pept_C14_caspase"/>
</dbReference>
<evidence type="ECO:0000259" key="4">
    <source>
        <dbReference type="Pfam" id="PF04151"/>
    </source>
</evidence>
<feature type="region of interest" description="Disordered" evidence="1">
    <location>
        <begin position="38"/>
        <end position="63"/>
    </location>
</feature>
<evidence type="ECO:0000259" key="3">
    <source>
        <dbReference type="Pfam" id="PF00656"/>
    </source>
</evidence>
<dbReference type="RefSeq" id="WP_341673921.1">
    <property type="nucleotide sequence ID" value="NZ_JBBYHV010000002.1"/>
</dbReference>
<dbReference type="Proteomes" id="UP001497045">
    <property type="component" value="Unassembled WGS sequence"/>
</dbReference>
<keyword evidence="6" id="KW-1185">Reference proteome</keyword>
<feature type="domain" description="Peptidase C-terminal archaeal/bacterial" evidence="4">
    <location>
        <begin position="191"/>
        <end position="257"/>
    </location>
</feature>
<dbReference type="Gene3D" id="2.60.120.380">
    <property type="match status" value="2"/>
</dbReference>
<dbReference type="InterPro" id="IPR007280">
    <property type="entry name" value="Peptidase_C_arc/bac"/>
</dbReference>
<evidence type="ECO:0000313" key="5">
    <source>
        <dbReference type="EMBL" id="MEL1251368.1"/>
    </source>
</evidence>
<dbReference type="PROSITE" id="PS00018">
    <property type="entry name" value="EF_HAND_1"/>
    <property type="match status" value="1"/>
</dbReference>